<name>A0ABY1QQK8_9BURK</name>
<comment type="function">
    <text evidence="3">Required for maturation of urease via the functional incorporation of the urease nickel metallocenter.</text>
</comment>
<dbReference type="PANTHER" id="PTHR33643">
    <property type="entry name" value="UREASE ACCESSORY PROTEIN D"/>
    <property type="match status" value="1"/>
</dbReference>
<gene>
    <name evidence="3" type="primary">ureD</name>
    <name evidence="4" type="ORF">SAMN06295970_12819</name>
</gene>
<comment type="similarity">
    <text evidence="1 3">Belongs to the UreD family.</text>
</comment>
<keyword evidence="5" id="KW-1185">Reference proteome</keyword>
<evidence type="ECO:0000256" key="2">
    <source>
        <dbReference type="ARBA" id="ARBA00023186"/>
    </source>
</evidence>
<dbReference type="HAMAP" id="MF_01384">
    <property type="entry name" value="UreD"/>
    <property type="match status" value="1"/>
</dbReference>
<dbReference type="RefSeq" id="WP_283445050.1">
    <property type="nucleotide sequence ID" value="NZ_FXUL01000028.1"/>
</dbReference>
<evidence type="ECO:0000256" key="1">
    <source>
        <dbReference type="ARBA" id="ARBA00007177"/>
    </source>
</evidence>
<dbReference type="EMBL" id="FXUL01000028">
    <property type="protein sequence ID" value="SMP78182.1"/>
    <property type="molecule type" value="Genomic_DNA"/>
</dbReference>
<comment type="subunit">
    <text evidence="3">UreD, UreF and UreG form a complex that acts as a GTP-hydrolysis-dependent molecular chaperone, activating the urease apoprotein by helping to assemble the nickel containing metallocenter of UreC. The UreE protein probably delivers the nickel.</text>
</comment>
<keyword evidence="2 3" id="KW-0143">Chaperone</keyword>
<dbReference type="Pfam" id="PF01774">
    <property type="entry name" value="UreD"/>
    <property type="match status" value="1"/>
</dbReference>
<comment type="subcellular location">
    <subcellularLocation>
        <location evidence="3">Cytoplasm</location>
    </subcellularLocation>
</comment>
<accession>A0ABY1QQK8</accession>
<evidence type="ECO:0000256" key="3">
    <source>
        <dbReference type="HAMAP-Rule" id="MF_01384"/>
    </source>
</evidence>
<evidence type="ECO:0000313" key="5">
    <source>
        <dbReference type="Proteomes" id="UP001158049"/>
    </source>
</evidence>
<dbReference type="InterPro" id="IPR002669">
    <property type="entry name" value="UreD"/>
</dbReference>
<protein>
    <recommendedName>
        <fullName evidence="3">Urease accessory protein UreD</fullName>
    </recommendedName>
</protein>
<keyword evidence="3" id="KW-0996">Nickel insertion</keyword>
<dbReference type="PANTHER" id="PTHR33643:SF1">
    <property type="entry name" value="UREASE ACCESSORY PROTEIN D"/>
    <property type="match status" value="1"/>
</dbReference>
<dbReference type="Proteomes" id="UP001158049">
    <property type="component" value="Unassembled WGS sequence"/>
</dbReference>
<organism evidence="4 5">
    <name type="scientific">Noviherbaspirillum suwonense</name>
    <dbReference type="NCBI Taxonomy" id="1224511"/>
    <lineage>
        <taxon>Bacteria</taxon>
        <taxon>Pseudomonadati</taxon>
        <taxon>Pseudomonadota</taxon>
        <taxon>Betaproteobacteria</taxon>
        <taxon>Burkholderiales</taxon>
        <taxon>Oxalobacteraceae</taxon>
        <taxon>Noviherbaspirillum</taxon>
    </lineage>
</organism>
<comment type="caution">
    <text evidence="4">The sequence shown here is derived from an EMBL/GenBank/DDBJ whole genome shotgun (WGS) entry which is preliminary data.</text>
</comment>
<reference evidence="4 5" key="1">
    <citation type="submission" date="2017-05" db="EMBL/GenBank/DDBJ databases">
        <authorList>
            <person name="Varghese N."/>
            <person name="Submissions S."/>
        </authorList>
    </citation>
    <scope>NUCLEOTIDE SEQUENCE [LARGE SCALE GENOMIC DNA]</scope>
    <source>
        <strain evidence="4 5">DSM 26001</strain>
    </source>
</reference>
<keyword evidence="3" id="KW-0963">Cytoplasm</keyword>
<evidence type="ECO:0000313" key="4">
    <source>
        <dbReference type="EMBL" id="SMP78182.1"/>
    </source>
</evidence>
<proteinExistence type="inferred from homology"/>
<sequence>MRLLEHAPANDTVKAARDHWRATLALGFADDRGTTRLVERSHFGPLRVQKPLYPEQPSVCHAIVVHPPGGVVGGDQLAIGANVGANAHAFITTPGAAKWYRANGHVSRQALKLDIGAGAALEWLPQETIFFNGADVQLDTEVSMDADASFIAADILCFGRTASGESFDHGRVTQRMQVRRGGRLVWFEQGALLGAGAGMTGPLGLHGHTVCATLLAVGRPAGAACVQALREEAGPQFGVTQMKSVLVARYIGDSSQEARRLMHRAWRLLRPALLDREAVTPRIWNT</sequence>